<keyword evidence="2" id="KW-1185">Reference proteome</keyword>
<dbReference type="AlphaFoldDB" id="A0A914PUH7"/>
<dbReference type="PANTHER" id="PTHR22989:SF3">
    <property type="entry name" value="METHYLTRANSFERASE FKBM DOMAIN-CONTAINING PROTEIN"/>
    <property type="match status" value="1"/>
</dbReference>
<dbReference type="InterPro" id="IPR006342">
    <property type="entry name" value="FkbM_mtfrase"/>
</dbReference>
<evidence type="ECO:0000259" key="1">
    <source>
        <dbReference type="Pfam" id="PF05050"/>
    </source>
</evidence>
<feature type="domain" description="Methyltransferase FkbM" evidence="1">
    <location>
        <begin position="93"/>
        <end position="247"/>
    </location>
</feature>
<evidence type="ECO:0000313" key="3">
    <source>
        <dbReference type="WBParaSite" id="PDA_v2.g19940.t1"/>
    </source>
</evidence>
<dbReference type="Proteomes" id="UP000887578">
    <property type="component" value="Unplaced"/>
</dbReference>
<organism evidence="2 3">
    <name type="scientific">Panagrolaimus davidi</name>
    <dbReference type="NCBI Taxonomy" id="227884"/>
    <lineage>
        <taxon>Eukaryota</taxon>
        <taxon>Metazoa</taxon>
        <taxon>Ecdysozoa</taxon>
        <taxon>Nematoda</taxon>
        <taxon>Chromadorea</taxon>
        <taxon>Rhabditida</taxon>
        <taxon>Tylenchina</taxon>
        <taxon>Panagrolaimomorpha</taxon>
        <taxon>Panagrolaimoidea</taxon>
        <taxon>Panagrolaimidae</taxon>
        <taxon>Panagrolaimus</taxon>
    </lineage>
</organism>
<name>A0A914PUH7_9BILA</name>
<dbReference type="PANTHER" id="PTHR22989">
    <property type="entry name" value="UNCHARACTERIZED DUF13 C.ELEGANS"/>
    <property type="match status" value="1"/>
</dbReference>
<dbReference type="WBParaSite" id="PDA_v2.g19940.t1">
    <property type="protein sequence ID" value="PDA_v2.g19940.t1"/>
    <property type="gene ID" value="PDA_v2.g19940"/>
</dbReference>
<evidence type="ECO:0000313" key="2">
    <source>
        <dbReference type="Proteomes" id="UP000887578"/>
    </source>
</evidence>
<accession>A0A914PUH7</accession>
<protein>
    <submittedName>
        <fullName evidence="3">Methyltransferase FkbM domain-containing protein</fullName>
    </submittedName>
</protein>
<dbReference type="Pfam" id="PF05050">
    <property type="entry name" value="Methyltransf_21"/>
    <property type="match status" value="1"/>
</dbReference>
<proteinExistence type="predicted"/>
<reference evidence="3" key="1">
    <citation type="submission" date="2022-11" db="UniProtKB">
        <authorList>
            <consortium name="WormBaseParasite"/>
        </authorList>
    </citation>
    <scope>IDENTIFICATION</scope>
</reference>
<sequence length="273" mass="30868">MSMAQTLVNRSKIIGAALIILILGYFYAVHSSPPISLFDDARLCLSDAFETATLKNFKTEWSNLNITVNKCTQKLIQSLILTELPNGDETKLAILPKYAESTCNVITLGIGKDIKSEKRLSQKHNQCTFLGIDPDAKVSGNLYITDLKGVYVQGVIGANGSIKAVPTENGAPLYPNFSFQNFISNYYSHETLDILLMDIESDEWALMKELINYPDKYPIICQINVEYHDPETVHEFSFFEDIRRSLQYGPYAPIRVETLKELSYNRIFFCSVH</sequence>